<name>A0A9D4THL1_CHLVU</name>
<evidence type="ECO:0000256" key="1">
    <source>
        <dbReference type="ARBA" id="ARBA00004200"/>
    </source>
</evidence>
<dbReference type="GO" id="GO:0005741">
    <property type="term" value="C:mitochondrial outer membrane"/>
    <property type="evidence" value="ECO:0007669"/>
    <property type="project" value="UniProtKB-SubCell"/>
</dbReference>
<feature type="compositionally biased region" description="Gly residues" evidence="15">
    <location>
        <begin position="639"/>
        <end position="651"/>
    </location>
</feature>
<dbReference type="InterPro" id="IPR052266">
    <property type="entry name" value="Miro-EF-hand_domain"/>
</dbReference>
<dbReference type="PANTHER" id="PTHR46819">
    <property type="entry name" value="EF-HAND CALCIUM-BINDING DOMAIN-CONTAINING PROTEIN 7"/>
    <property type="match status" value="1"/>
</dbReference>
<dbReference type="Gene3D" id="3.40.50.300">
    <property type="entry name" value="P-loop containing nucleotide triphosphate hydrolases"/>
    <property type="match status" value="2"/>
</dbReference>
<comment type="caution">
    <text evidence="18">The sequence shown here is derived from an EMBL/GenBank/DDBJ whole genome shotgun (WGS) entry which is preliminary data.</text>
</comment>
<sequence length="672" mass="72509">MSASRTVHICVVGDEGVGKTSLITAAATETFPDHPPPVLPPAKLPADTTPEGVPVVITDTSSRPEDKQALELACQEASVIVLCFSADRPGTLRRVSSYWMPELRRLGVHVPVMLVGCKSDVRQPNSDRGLHEAVLPIVKAYPQIETCMECSAKKLQFVGEVFYYALKAVVHPMAPLYEPESQTLRPLCAKALKRIFLLCDKDKDGVLNDAELNAFQVLCFNAPLQTEELVGVKQVVAERIEQGIVNNGLSLPGFLFLHALFIERGRLETTWAVLRRFGYDNSLQLSDEVLSRVNFDHAPDQVVELTAAGRAFFRDVFERCDVDDDGVLSVREQEELFSTAPADPWASLEYEGLLAETSRKGLLSLNGFLAKWAATTAADPRRTLAYAYYLGLPDDAAADKLFAVSRPRRQERRADAPRRGLLQCYLFVPANMDATPVMEGLIAQSRPAHGSLAGPIRAAAAAVGGGDGAPTLILRSFSEEQAQVLLEGAAGAEELQRCDVAAFLFDAKQPASFQAACEHLERVATASGDQLPCLLLQANDSEASPALAERIGEACSELAIKPPTCFGLRPAAAVYQAIVQTAQQPELAIPETPSLKAARRHRQMLRRGVLYAGAGTTLALAGYFGWKLWKEHRMDAESGGSGSGSSRGGSVAGSKTGAVVVGQHDRSVLTLP</sequence>
<keyword evidence="11 14" id="KW-0496">Mitochondrion</keyword>
<dbReference type="InterPro" id="IPR001806">
    <property type="entry name" value="Small_GTPase"/>
</dbReference>
<dbReference type="Pfam" id="PF08355">
    <property type="entry name" value="EF_assoc_1"/>
    <property type="match status" value="1"/>
</dbReference>
<dbReference type="InterPro" id="IPR013566">
    <property type="entry name" value="EF_hand_assoc_1"/>
</dbReference>
<dbReference type="Pfam" id="PF00071">
    <property type="entry name" value="Ras"/>
    <property type="match status" value="1"/>
</dbReference>
<dbReference type="InterPro" id="IPR027417">
    <property type="entry name" value="P-loop_NTPase"/>
</dbReference>
<accession>A0A9D4THL1</accession>
<reference evidence="18" key="2">
    <citation type="submission" date="2020-11" db="EMBL/GenBank/DDBJ databases">
        <authorList>
            <person name="Cecchin M."/>
            <person name="Marcolungo L."/>
            <person name="Rossato M."/>
            <person name="Girolomoni L."/>
            <person name="Cosentino E."/>
            <person name="Cuine S."/>
            <person name="Li-Beisson Y."/>
            <person name="Delledonne M."/>
            <person name="Ballottari M."/>
        </authorList>
    </citation>
    <scope>NUCLEOTIDE SEQUENCE</scope>
    <source>
        <strain evidence="18">211/11P</strain>
        <tissue evidence="18">Whole cell</tissue>
    </source>
</reference>
<evidence type="ECO:0000256" key="8">
    <source>
        <dbReference type="ARBA" id="ARBA00022801"/>
    </source>
</evidence>
<dbReference type="Proteomes" id="UP001055712">
    <property type="component" value="Unassembled WGS sequence"/>
</dbReference>
<dbReference type="InterPro" id="IPR021181">
    <property type="entry name" value="Miro"/>
</dbReference>
<feature type="transmembrane region" description="Helical" evidence="16">
    <location>
        <begin position="608"/>
        <end position="626"/>
    </location>
</feature>
<dbReference type="GO" id="GO:0007005">
    <property type="term" value="P:mitochondrion organization"/>
    <property type="evidence" value="ECO:0007669"/>
    <property type="project" value="InterPro"/>
</dbReference>
<evidence type="ECO:0000256" key="13">
    <source>
        <dbReference type="ARBA" id="ARBA00023136"/>
    </source>
</evidence>
<keyword evidence="6 14" id="KW-0547">Nucleotide-binding</keyword>
<comment type="subcellular location">
    <subcellularLocation>
        <location evidence="1 14">Mitochondrion outer membrane</location>
        <topology evidence="1 14">Single-pass type IV membrane protein</topology>
    </subcellularLocation>
</comment>
<evidence type="ECO:0000256" key="11">
    <source>
        <dbReference type="ARBA" id="ARBA00023128"/>
    </source>
</evidence>
<dbReference type="PANTHER" id="PTHR46819:SF1">
    <property type="entry name" value="EF-HAND CALCIUM-BINDING DOMAIN-CONTAINING PROTEIN 7"/>
    <property type="match status" value="1"/>
</dbReference>
<dbReference type="GO" id="GO:0003924">
    <property type="term" value="F:GTPase activity"/>
    <property type="evidence" value="ECO:0007669"/>
    <property type="project" value="InterPro"/>
</dbReference>
<evidence type="ECO:0000256" key="5">
    <source>
        <dbReference type="ARBA" id="ARBA00022737"/>
    </source>
</evidence>
<dbReference type="InterPro" id="IPR020860">
    <property type="entry name" value="MIRO_dom"/>
</dbReference>
<keyword evidence="5" id="KW-0677">Repeat</keyword>
<evidence type="ECO:0000256" key="10">
    <source>
        <dbReference type="ARBA" id="ARBA00022989"/>
    </source>
</evidence>
<keyword evidence="4" id="KW-0479">Metal-binding</keyword>
<evidence type="ECO:0000256" key="2">
    <source>
        <dbReference type="ARBA" id="ARBA00007981"/>
    </source>
</evidence>
<evidence type="ECO:0000256" key="6">
    <source>
        <dbReference type="ARBA" id="ARBA00022741"/>
    </source>
</evidence>
<dbReference type="EC" id="3.6.5.-" evidence="14"/>
<reference evidence="18" key="1">
    <citation type="journal article" date="2019" name="Plant J.">
        <title>Chlorella vulgaris genome assembly and annotation reveals the molecular basis for metabolic acclimation to high light conditions.</title>
        <authorList>
            <person name="Cecchin M."/>
            <person name="Marcolungo L."/>
            <person name="Rossato M."/>
            <person name="Girolomoni L."/>
            <person name="Cosentino E."/>
            <person name="Cuine S."/>
            <person name="Li-Beisson Y."/>
            <person name="Delledonne M."/>
            <person name="Ballottari M."/>
        </authorList>
    </citation>
    <scope>NUCLEOTIDE SEQUENCE</scope>
    <source>
        <strain evidence="18">211/11P</strain>
    </source>
</reference>
<dbReference type="FunFam" id="1.10.238.10:FF:000011">
    <property type="entry name" value="Mitochondrial Rho GTPase"/>
    <property type="match status" value="1"/>
</dbReference>
<dbReference type="SUPFAM" id="SSF52540">
    <property type="entry name" value="P-loop containing nucleoside triphosphate hydrolases"/>
    <property type="match status" value="1"/>
</dbReference>
<dbReference type="PRINTS" id="PR00449">
    <property type="entry name" value="RASTRNSFRMNG"/>
</dbReference>
<dbReference type="EMBL" id="SIDB01000011">
    <property type="protein sequence ID" value="KAI3425869.1"/>
    <property type="molecule type" value="Genomic_DNA"/>
</dbReference>
<organism evidence="18 19">
    <name type="scientific">Chlorella vulgaris</name>
    <name type="common">Green alga</name>
    <dbReference type="NCBI Taxonomy" id="3077"/>
    <lineage>
        <taxon>Eukaryota</taxon>
        <taxon>Viridiplantae</taxon>
        <taxon>Chlorophyta</taxon>
        <taxon>core chlorophytes</taxon>
        <taxon>Trebouxiophyceae</taxon>
        <taxon>Chlorellales</taxon>
        <taxon>Chlorellaceae</taxon>
        <taxon>Chlorella clade</taxon>
        <taxon>Chlorella</taxon>
    </lineage>
</organism>
<evidence type="ECO:0000256" key="4">
    <source>
        <dbReference type="ARBA" id="ARBA00022723"/>
    </source>
</evidence>
<evidence type="ECO:0000259" key="17">
    <source>
        <dbReference type="PROSITE" id="PS51423"/>
    </source>
</evidence>
<evidence type="ECO:0000256" key="12">
    <source>
        <dbReference type="ARBA" id="ARBA00023134"/>
    </source>
</evidence>
<evidence type="ECO:0000313" key="19">
    <source>
        <dbReference type="Proteomes" id="UP001055712"/>
    </source>
</evidence>
<keyword evidence="13 14" id="KW-0472">Membrane</keyword>
<dbReference type="InterPro" id="IPR013567">
    <property type="entry name" value="EF_hand_assoc_2"/>
</dbReference>
<keyword evidence="12 14" id="KW-0342">GTP-binding</keyword>
<proteinExistence type="inferred from homology"/>
<feature type="region of interest" description="Disordered" evidence="15">
    <location>
        <begin position="635"/>
        <end position="657"/>
    </location>
</feature>
<dbReference type="PIRSF" id="PIRSF037488">
    <property type="entry name" value="Mt_Rho_GTPase"/>
    <property type="match status" value="1"/>
</dbReference>
<evidence type="ECO:0000256" key="7">
    <source>
        <dbReference type="ARBA" id="ARBA00022787"/>
    </source>
</evidence>
<evidence type="ECO:0000256" key="9">
    <source>
        <dbReference type="ARBA" id="ARBA00022837"/>
    </source>
</evidence>
<dbReference type="Gene3D" id="1.10.238.10">
    <property type="entry name" value="EF-hand"/>
    <property type="match status" value="2"/>
</dbReference>
<keyword evidence="7 14" id="KW-1000">Mitochondrion outer membrane</keyword>
<evidence type="ECO:0000256" key="16">
    <source>
        <dbReference type="SAM" id="Phobius"/>
    </source>
</evidence>
<evidence type="ECO:0000256" key="3">
    <source>
        <dbReference type="ARBA" id="ARBA00022692"/>
    </source>
</evidence>
<keyword evidence="10 16" id="KW-1133">Transmembrane helix</keyword>
<dbReference type="SMART" id="SM00175">
    <property type="entry name" value="RAB"/>
    <property type="match status" value="1"/>
</dbReference>
<dbReference type="OrthoDB" id="10020961at2759"/>
<keyword evidence="8 14" id="KW-0378">Hydrolase</keyword>
<dbReference type="GO" id="GO:0005509">
    <property type="term" value="F:calcium ion binding"/>
    <property type="evidence" value="ECO:0007669"/>
    <property type="project" value="InterPro"/>
</dbReference>
<keyword evidence="3 16" id="KW-0812">Transmembrane</keyword>
<protein>
    <recommendedName>
        <fullName evidence="14">Mitochondrial Rho GTPase</fullName>
        <ecNumber evidence="14">3.6.5.-</ecNumber>
    </recommendedName>
</protein>
<gene>
    <name evidence="18" type="ORF">D9Q98_007842</name>
</gene>
<keyword evidence="19" id="KW-1185">Reference proteome</keyword>
<evidence type="ECO:0000256" key="15">
    <source>
        <dbReference type="SAM" id="MobiDB-lite"/>
    </source>
</evidence>
<dbReference type="PROSITE" id="PS51423">
    <property type="entry name" value="MIRO"/>
    <property type="match status" value="1"/>
</dbReference>
<dbReference type="Pfam" id="PF08356">
    <property type="entry name" value="EF_assoc_2"/>
    <property type="match status" value="1"/>
</dbReference>
<dbReference type="SMART" id="SM00174">
    <property type="entry name" value="RHO"/>
    <property type="match status" value="1"/>
</dbReference>
<comment type="similarity">
    <text evidence="2 14">Belongs to the mitochondrial Rho GTPase family.</text>
</comment>
<dbReference type="SUPFAM" id="SSF47473">
    <property type="entry name" value="EF-hand"/>
    <property type="match status" value="1"/>
</dbReference>
<dbReference type="PROSITE" id="PS00018">
    <property type="entry name" value="EF_HAND_1"/>
    <property type="match status" value="1"/>
</dbReference>
<evidence type="ECO:0000256" key="14">
    <source>
        <dbReference type="PIRNR" id="PIRNR037488"/>
    </source>
</evidence>
<dbReference type="AlphaFoldDB" id="A0A9D4THL1"/>
<feature type="domain" description="Miro" evidence="17">
    <location>
        <begin position="4"/>
        <end position="171"/>
    </location>
</feature>
<dbReference type="InterPro" id="IPR018247">
    <property type="entry name" value="EF_Hand_1_Ca_BS"/>
</dbReference>
<evidence type="ECO:0000313" key="18">
    <source>
        <dbReference type="EMBL" id="KAI3425869.1"/>
    </source>
</evidence>
<dbReference type="GO" id="GO:0005525">
    <property type="term" value="F:GTP binding"/>
    <property type="evidence" value="ECO:0007669"/>
    <property type="project" value="UniProtKB-KW"/>
</dbReference>
<keyword evidence="9 14" id="KW-0106">Calcium</keyword>
<dbReference type="InterPro" id="IPR011992">
    <property type="entry name" value="EF-hand-dom_pair"/>
</dbReference>